<accession>A0A1M7GQ97</accession>
<evidence type="ECO:0000313" key="2">
    <source>
        <dbReference type="Proteomes" id="UP000184364"/>
    </source>
</evidence>
<dbReference type="AlphaFoldDB" id="A0A1M7GQ97"/>
<dbReference type="OrthoDB" id="1242214at2"/>
<protein>
    <recommendedName>
        <fullName evidence="3">Immunity protein 35</fullName>
    </recommendedName>
</protein>
<gene>
    <name evidence="1" type="ORF">SAMN05444267_103724</name>
</gene>
<dbReference type="EMBL" id="FRAV01000037">
    <property type="protein sequence ID" value="SHM18069.1"/>
    <property type="molecule type" value="Genomic_DNA"/>
</dbReference>
<reference evidence="2" key="1">
    <citation type="submission" date="2016-11" db="EMBL/GenBank/DDBJ databases">
        <authorList>
            <person name="Varghese N."/>
            <person name="Submissions S."/>
        </authorList>
    </citation>
    <scope>NUCLEOTIDE SEQUENCE [LARGE SCALE GENOMIC DNA]</scope>
    <source>
        <strain evidence="2">DSM 26899</strain>
    </source>
</reference>
<name>A0A1M7GQ97_9FLAO</name>
<proteinExistence type="predicted"/>
<evidence type="ECO:0000313" key="1">
    <source>
        <dbReference type="EMBL" id="SHM18069.1"/>
    </source>
</evidence>
<dbReference type="Proteomes" id="UP000184364">
    <property type="component" value="Unassembled WGS sequence"/>
</dbReference>
<sequence>MQENIKDEYLKIAREYLLNKVGDIVEIFEDNIHETDDTFCFHYQSKKFFETLRFEDQFVGHGPLFLLKRSKKIISYGSATGEKPGLIHIINQLNKERLIRVYYKDYDIWDGKYDLIINKVEDEMGFEELIIERIVNVLLKHKIWKANQYNSDNPNAHYYSEEELKETLIKSPLILKGNFCKNFEDLLVNIINKDIYLDWTLSEVK</sequence>
<dbReference type="STRING" id="1302687.SAMN05444267_103724"/>
<keyword evidence="2" id="KW-1185">Reference proteome</keyword>
<dbReference type="RefSeq" id="WP_073296182.1">
    <property type="nucleotide sequence ID" value="NZ_FRAV01000037.1"/>
</dbReference>
<organism evidence="1 2">
    <name type="scientific">Chryseobacterium polytrichastri</name>
    <dbReference type="NCBI Taxonomy" id="1302687"/>
    <lineage>
        <taxon>Bacteria</taxon>
        <taxon>Pseudomonadati</taxon>
        <taxon>Bacteroidota</taxon>
        <taxon>Flavobacteriia</taxon>
        <taxon>Flavobacteriales</taxon>
        <taxon>Weeksellaceae</taxon>
        <taxon>Chryseobacterium group</taxon>
        <taxon>Chryseobacterium</taxon>
    </lineage>
</organism>
<evidence type="ECO:0008006" key="3">
    <source>
        <dbReference type="Google" id="ProtNLM"/>
    </source>
</evidence>